<reference evidence="1" key="1">
    <citation type="submission" date="2022-11" db="EMBL/GenBank/DDBJ databases">
        <authorList>
            <person name="Mo P."/>
        </authorList>
    </citation>
    <scope>NUCLEOTIDE SEQUENCE</scope>
    <source>
        <strain evidence="1">HUAS 11-8</strain>
    </source>
</reference>
<dbReference type="EMBL" id="CP113836">
    <property type="protein sequence ID" value="WAL66006.1"/>
    <property type="molecule type" value="Genomic_DNA"/>
</dbReference>
<evidence type="ECO:0000313" key="2">
    <source>
        <dbReference type="Proteomes" id="UP001163203"/>
    </source>
</evidence>
<name>A0ABY7B1E3_9PSEU</name>
<dbReference type="RefSeq" id="WP_268756150.1">
    <property type="nucleotide sequence ID" value="NZ_CP113836.1"/>
</dbReference>
<gene>
    <name evidence="1" type="ORF">ORV05_35010</name>
</gene>
<protein>
    <submittedName>
        <fullName evidence="1">Uncharacterized protein</fullName>
    </submittedName>
</protein>
<accession>A0ABY7B1E3</accession>
<organism evidence="1 2">
    <name type="scientific">Amycolatopsis cynarae</name>
    <dbReference type="NCBI Taxonomy" id="2995223"/>
    <lineage>
        <taxon>Bacteria</taxon>
        <taxon>Bacillati</taxon>
        <taxon>Actinomycetota</taxon>
        <taxon>Actinomycetes</taxon>
        <taxon>Pseudonocardiales</taxon>
        <taxon>Pseudonocardiaceae</taxon>
        <taxon>Amycolatopsis</taxon>
    </lineage>
</organism>
<dbReference type="Proteomes" id="UP001163203">
    <property type="component" value="Chromosome"/>
</dbReference>
<proteinExistence type="predicted"/>
<evidence type="ECO:0000313" key="1">
    <source>
        <dbReference type="EMBL" id="WAL66006.1"/>
    </source>
</evidence>
<sequence length="151" mass="16063">MPGVDAGGAVAVALPREEAPPRRAFAPFATLLPFMVVGRVHGQEEAARAASPHDALERMLTWLLADDDATAVWYLREDWPTALTMVGRPARGVVGEARRQAHLFRLEPGAVLYGSITACCGAELGLPEIEWLPVGAGMPCECCLVLNGTGD</sequence>
<keyword evidence="2" id="KW-1185">Reference proteome</keyword>